<dbReference type="PANTHER" id="PTHR37834:SF2">
    <property type="entry name" value="ESTERASE, SGNH HYDROLASE-TYPE"/>
    <property type="match status" value="1"/>
</dbReference>
<name>A0ABP0PZX1_9DINO</name>
<feature type="region of interest" description="Disordered" evidence="1">
    <location>
        <begin position="549"/>
        <end position="570"/>
    </location>
</feature>
<dbReference type="PANTHER" id="PTHR37834">
    <property type="entry name" value="GDSL-LIKE LIPASE/ACYLHYDROLASE DOMAIN PROTEIN (AFU_ORTHOLOGUE AFUA_2G00620)"/>
    <property type="match status" value="1"/>
</dbReference>
<proteinExistence type="predicted"/>
<comment type="caution">
    <text evidence="2">The sequence shown here is derived from an EMBL/GenBank/DDBJ whole genome shotgun (WGS) entry which is preliminary data.</text>
</comment>
<evidence type="ECO:0000256" key="1">
    <source>
        <dbReference type="SAM" id="MobiDB-lite"/>
    </source>
</evidence>
<feature type="region of interest" description="Disordered" evidence="1">
    <location>
        <begin position="50"/>
        <end position="87"/>
    </location>
</feature>
<dbReference type="InterPro" id="IPR052762">
    <property type="entry name" value="PCW_deacetylase/CE"/>
</dbReference>
<feature type="region of interest" description="Disordered" evidence="1">
    <location>
        <begin position="107"/>
        <end position="135"/>
    </location>
</feature>
<feature type="compositionally biased region" description="Polar residues" evidence="1">
    <location>
        <begin position="268"/>
        <end position="280"/>
    </location>
</feature>
<organism evidence="2 3">
    <name type="scientific">Durusdinium trenchii</name>
    <dbReference type="NCBI Taxonomy" id="1381693"/>
    <lineage>
        <taxon>Eukaryota</taxon>
        <taxon>Sar</taxon>
        <taxon>Alveolata</taxon>
        <taxon>Dinophyceae</taxon>
        <taxon>Suessiales</taxon>
        <taxon>Symbiodiniaceae</taxon>
        <taxon>Durusdinium</taxon>
    </lineage>
</organism>
<feature type="compositionally biased region" description="Basic and acidic residues" evidence="1">
    <location>
        <begin position="161"/>
        <end position="184"/>
    </location>
</feature>
<reference evidence="2 3" key="1">
    <citation type="submission" date="2024-02" db="EMBL/GenBank/DDBJ databases">
        <authorList>
            <person name="Chen Y."/>
            <person name="Shah S."/>
            <person name="Dougan E. K."/>
            <person name="Thang M."/>
            <person name="Chan C."/>
        </authorList>
    </citation>
    <scope>NUCLEOTIDE SEQUENCE [LARGE SCALE GENOMIC DNA]</scope>
</reference>
<gene>
    <name evidence="2" type="ORF">SCF082_LOCUS38684</name>
</gene>
<sequence>MEEDMDWARFDEASVLKERRQSVARTQKAKDLVNKQEAVLQGILQKLVEEDSGFGGGSPTASDGFSRTGSTRFRPKSERLEQWPEGDSTFSQQTWIVANKIMMRQEKTEKFHRQRRKNMEEERQRQQARHQERLQAEERFAMRRAQLVDEQRRKAFAAQQRRLEQQKVFRDFEQDKNLSDERRTLAAPTRPSSPTERPEEEEEDEEEDIYKHMLKSHNLYSETMERWRHQIADGSRGGRALARESGFLRRSKSSSFWSASGEHKRMSATTSFSPLNSPSSAKEKMSRSMPCLRRSTTEVWKERFEAVQRHEQDRELQALRKEKEDQERLEGGRRRIAALNQEVMQKATHRARQWHQRNDAAASRRMEGEFSSDAEMVDKLKAGALRKADLEQRRQARMAELAAKKQSKIHAAQAQAAFLLENQSKATLARAEQRDQMLSERHAMRLAEFAARADLGSPSHVHAEEAKNRKKKLEEDFRAKARKEIEMKDRPPDLRPVLEKQRTMKRTRTAKLLTSSSSLPELLGPGWCGRHQRTTVRGRASSERVDQLGETGFHGRSGRSSGPTPRPFSLQLTQHPDWFDGKNIAFGVRTGPDPDPPDTGDVTVVRLTRGPLRKSELRAAERVGGRGLQLTESLVSGAASAPVHQSLEDLDLRMTRLVSALETERDHRRSDSERHHAALSDVMDSLKAERSLRGNEVGKWTWCWAALALLVLLCAWLLRSTPEVQVPWSDAGFYYEGRWEENEADWPCTAVRFELEARAPVALVFSTGPMSRFNVSVIGPSGHHWQLWSSWLPGPASLPISEGGARASAVAGPPHPLRVELRKLSTSHPLGTGLGNRIATSRWAFHGLSHGPEVQLKLLRPQTPQRRIEFLGAADALGMEPLHPPEPPRALLGVAGLRHLATAATAWQRQSCQAAYPGLIAEKLQAEYHVQALAGVGVVQNAFHQVAEYVLGIPTWHHYYGRLCASRPAPPASSPRVRRKPAQLVVVHLGSDDFRGSVVPENNTFRVIYNKLLRSVIHFHGGYRQNLSLLALGSTNAAEHVEDAVRYFHETLDLYTDNTSVRVKYLQVHSSDALELAQEVLPTLRSFMGW</sequence>
<protein>
    <submittedName>
        <fullName evidence="2">Uncharacterized protein</fullName>
    </submittedName>
</protein>
<keyword evidence="3" id="KW-1185">Reference proteome</keyword>
<evidence type="ECO:0000313" key="2">
    <source>
        <dbReference type="EMBL" id="CAK9081217.1"/>
    </source>
</evidence>
<dbReference type="Gene3D" id="3.40.50.1110">
    <property type="entry name" value="SGNH hydrolase"/>
    <property type="match status" value="1"/>
</dbReference>
<evidence type="ECO:0000313" key="3">
    <source>
        <dbReference type="Proteomes" id="UP001642464"/>
    </source>
</evidence>
<accession>A0ABP0PZX1</accession>
<feature type="compositionally biased region" description="Polar residues" evidence="1">
    <location>
        <begin position="59"/>
        <end position="71"/>
    </location>
</feature>
<feature type="compositionally biased region" description="Acidic residues" evidence="1">
    <location>
        <begin position="198"/>
        <end position="208"/>
    </location>
</feature>
<feature type="region of interest" description="Disordered" evidence="1">
    <location>
        <begin position="268"/>
        <end position="290"/>
    </location>
</feature>
<feature type="region of interest" description="Disordered" evidence="1">
    <location>
        <begin position="154"/>
        <end position="208"/>
    </location>
</feature>
<dbReference type="Proteomes" id="UP001642464">
    <property type="component" value="Unassembled WGS sequence"/>
</dbReference>
<dbReference type="InterPro" id="IPR036514">
    <property type="entry name" value="SGNH_hydro_sf"/>
</dbReference>
<dbReference type="EMBL" id="CAXAMM010038818">
    <property type="protein sequence ID" value="CAK9081217.1"/>
    <property type="molecule type" value="Genomic_DNA"/>
</dbReference>